<gene>
    <name evidence="2" type="ORF">GL4_0606</name>
</gene>
<dbReference type="AlphaFoldDB" id="A0A0A8K244"/>
<proteinExistence type="predicted"/>
<dbReference type="Pfam" id="PF10926">
    <property type="entry name" value="DUF2800"/>
    <property type="match status" value="1"/>
</dbReference>
<dbReference type="KEGG" id="mcg:GL4_0606"/>
<dbReference type="HOGENOM" id="CLU_043122_1_1_5"/>
<keyword evidence="3" id="KW-1185">Reference proteome</keyword>
<dbReference type="RefSeq" id="WP_052464072.1">
    <property type="nucleotide sequence ID" value="NZ_AP014648.1"/>
</dbReference>
<organism evidence="2 3">
    <name type="scientific">Methyloceanibacter caenitepidi</name>
    <dbReference type="NCBI Taxonomy" id="1384459"/>
    <lineage>
        <taxon>Bacteria</taxon>
        <taxon>Pseudomonadati</taxon>
        <taxon>Pseudomonadota</taxon>
        <taxon>Alphaproteobacteria</taxon>
        <taxon>Hyphomicrobiales</taxon>
        <taxon>Hyphomicrobiaceae</taxon>
        <taxon>Methyloceanibacter</taxon>
    </lineage>
</organism>
<evidence type="ECO:0000313" key="3">
    <source>
        <dbReference type="Proteomes" id="UP000031643"/>
    </source>
</evidence>
<dbReference type="InterPro" id="IPR021229">
    <property type="entry name" value="DUF2800"/>
</dbReference>
<evidence type="ECO:0000313" key="2">
    <source>
        <dbReference type="EMBL" id="BAQ16069.1"/>
    </source>
</evidence>
<dbReference type="Proteomes" id="UP000031643">
    <property type="component" value="Chromosome"/>
</dbReference>
<name>A0A0A8K244_9HYPH</name>
<reference evidence="2 3" key="1">
    <citation type="submission" date="2014-09" db="EMBL/GenBank/DDBJ databases">
        <title>Genome sequencing of Methyloceanibacter caenitepidi Gela4.</title>
        <authorList>
            <person name="Takeuchi M."/>
            <person name="Susumu S."/>
            <person name="Kamagata Y."/>
            <person name="Oshima K."/>
            <person name="Hattori M."/>
            <person name="Iwasaki W."/>
        </authorList>
    </citation>
    <scope>NUCLEOTIDE SEQUENCE [LARGE SCALE GENOMIC DNA]</scope>
    <source>
        <strain evidence="2 3">Gela4</strain>
    </source>
</reference>
<dbReference type="STRING" id="1384459.GL4_0606"/>
<feature type="region of interest" description="Disordered" evidence="1">
    <location>
        <begin position="1"/>
        <end position="24"/>
    </location>
</feature>
<dbReference type="EMBL" id="AP014648">
    <property type="protein sequence ID" value="BAQ16069.1"/>
    <property type="molecule type" value="Genomic_DNA"/>
</dbReference>
<evidence type="ECO:0000256" key="1">
    <source>
        <dbReference type="SAM" id="MobiDB-lite"/>
    </source>
</evidence>
<sequence length="431" mass="47496">MTQPDLTLPAFLDRRKGKKDEPHSARAHAKLAPSASHRWIHCPGSIKASEGIDEKSSVYANEGTAAHELAAICLKTGFDADHYIGQVVDIEAENAGTMFLTKGAPLGDSLTKFEVTDDMAENVQEYVDYVREFSRLEEDREIDVEQRLDMTHIHPECFGTGDTVIYLPKAEWLHVFDLKFGKGVVVEVEDNPQLLTYGSGAARRYHNRPLKGVTLHVIQPRAPHPDGSARSKDYDILDLLEFELDLAQAAKATEAEAAPLVAGDWCGFCPALPTCGAAREKARTAALADFKDDDEWSTEAMTPEALAKVLEEADFILTWVKSVQEYAHAEAVAGRCPTGYKLVAKRATRKWKGDEEEIKGALEIDFDLSDEDILKEPEMRSPAQLEKVVGKKAFKDIEAKLVEKVSSGTNLVAVSDKRPAVKTEGLSDFGE</sequence>
<accession>A0A0A8K244</accession>
<feature type="compositionally biased region" description="Basic and acidic residues" evidence="1">
    <location>
        <begin position="12"/>
        <end position="24"/>
    </location>
</feature>
<protein>
    <submittedName>
        <fullName evidence="2">Phage protein</fullName>
    </submittedName>
</protein>
<dbReference type="OrthoDB" id="9766061at2"/>